<organism evidence="1 2">
    <name type="scientific">Methanogenium organophilum</name>
    <dbReference type="NCBI Taxonomy" id="2199"/>
    <lineage>
        <taxon>Archaea</taxon>
        <taxon>Methanobacteriati</taxon>
        <taxon>Methanobacteriota</taxon>
        <taxon>Stenosarchaea group</taxon>
        <taxon>Methanomicrobia</taxon>
        <taxon>Methanomicrobiales</taxon>
        <taxon>Methanomicrobiaceae</taxon>
        <taxon>Methanogenium</taxon>
    </lineage>
</organism>
<name>A0A9X9T935_METOG</name>
<evidence type="ECO:0000313" key="2">
    <source>
        <dbReference type="Proteomes" id="UP001163096"/>
    </source>
</evidence>
<dbReference type="AlphaFoldDB" id="A0A9X9T935"/>
<evidence type="ECO:0000313" key="1">
    <source>
        <dbReference type="EMBL" id="WAI01752.1"/>
    </source>
</evidence>
<accession>A0A9X9T935</accession>
<dbReference type="GeneID" id="76833924"/>
<reference evidence="1" key="1">
    <citation type="submission" date="2022-11" db="EMBL/GenBank/DDBJ databases">
        <title>Complete genome sequence of Methanogenium organophilum DSM 3596.</title>
        <authorList>
            <person name="Chen S.-C."/>
            <person name="Lai S.-J."/>
            <person name="You Y.-T."/>
        </authorList>
    </citation>
    <scope>NUCLEOTIDE SEQUENCE</scope>
    <source>
        <strain evidence="1">DSM 3596</strain>
    </source>
</reference>
<gene>
    <name evidence="1" type="ORF">OU421_02440</name>
</gene>
<dbReference type="KEGG" id="mou:OU421_02440"/>
<dbReference type="Proteomes" id="UP001163096">
    <property type="component" value="Chromosome"/>
</dbReference>
<dbReference type="RefSeq" id="WP_268187018.1">
    <property type="nucleotide sequence ID" value="NZ_CP113361.1"/>
</dbReference>
<proteinExistence type="predicted"/>
<keyword evidence="2" id="KW-1185">Reference proteome</keyword>
<sequence length="156" mass="16745">MKRIYVGLIACALLFAITCVAPVMSCEANYCKVNGGGQVYDEDIGDVTIAFHAQGPCTEDTNGADSEVKGQVTIVYHDTKEKLKLDVEKIIWCLDGGYYTNAVLSLEDGYALFVCDHGEGSKMVGDDHVCFANSQGDTIFCGILSGNAQVRLSEAT</sequence>
<protein>
    <submittedName>
        <fullName evidence="1">Uncharacterized protein</fullName>
    </submittedName>
</protein>
<dbReference type="EMBL" id="CP113361">
    <property type="protein sequence ID" value="WAI01752.1"/>
    <property type="molecule type" value="Genomic_DNA"/>
</dbReference>